<dbReference type="Proteomes" id="UP000033632">
    <property type="component" value="Unassembled WGS sequence"/>
</dbReference>
<dbReference type="RefSeq" id="WP_046107312.1">
    <property type="nucleotide sequence ID" value="NZ_JZEX01000051.1"/>
</dbReference>
<keyword evidence="3" id="KW-1185">Reference proteome</keyword>
<dbReference type="OrthoDB" id="7510023at2"/>
<reference evidence="2 3" key="1">
    <citation type="submission" date="2015-03" db="EMBL/GenBank/DDBJ databases">
        <authorList>
            <person name="Hassan Y.I."/>
            <person name="Lepp D."/>
            <person name="Li X.-Z."/>
            <person name="Zhou T."/>
        </authorList>
    </citation>
    <scope>NUCLEOTIDE SEQUENCE [LARGE SCALE GENOMIC DNA]</scope>
    <source>
        <strain evidence="2 3">BD-c194</strain>
    </source>
</reference>
<keyword evidence="1" id="KW-0472">Membrane</keyword>
<evidence type="ECO:0008006" key="4">
    <source>
        <dbReference type="Google" id="ProtNLM"/>
    </source>
</evidence>
<evidence type="ECO:0000313" key="3">
    <source>
        <dbReference type="Proteomes" id="UP000033632"/>
    </source>
</evidence>
<proteinExistence type="predicted"/>
<keyword evidence="1" id="KW-0812">Transmembrane</keyword>
<protein>
    <recommendedName>
        <fullName evidence="4">DUF2842 domain-containing protein</fullName>
    </recommendedName>
</protein>
<keyword evidence="1" id="KW-1133">Transmembrane helix</keyword>
<name>A0A0F5FW46_9HYPH</name>
<sequence length="70" mass="7946">MTQSNRKLLGTFLLLGSIVGWAVLATAIYLIVLADLPWWVHITYFAVAGFGWLWPAMVLIRWMARPDEPS</sequence>
<evidence type="ECO:0000256" key="1">
    <source>
        <dbReference type="SAM" id="Phobius"/>
    </source>
</evidence>
<dbReference type="PATRIC" id="fig|443610.3.peg.3284"/>
<dbReference type="EMBL" id="JZEX01000051">
    <property type="protein sequence ID" value="KKB13069.1"/>
    <property type="molecule type" value="Genomic_DNA"/>
</dbReference>
<feature type="transmembrane region" description="Helical" evidence="1">
    <location>
        <begin position="38"/>
        <end position="60"/>
    </location>
</feature>
<dbReference type="Pfam" id="PF11003">
    <property type="entry name" value="DUF2842"/>
    <property type="match status" value="1"/>
</dbReference>
<evidence type="ECO:0000313" key="2">
    <source>
        <dbReference type="EMBL" id="KKB13069.1"/>
    </source>
</evidence>
<dbReference type="AlphaFoldDB" id="A0A0F5FW46"/>
<dbReference type="InterPro" id="IPR021265">
    <property type="entry name" value="DUF2842"/>
</dbReference>
<feature type="transmembrane region" description="Helical" evidence="1">
    <location>
        <begin position="12"/>
        <end position="32"/>
    </location>
</feature>
<gene>
    <name evidence="2" type="ORF">VE25_04025</name>
</gene>
<comment type="caution">
    <text evidence="2">The sequence shown here is derived from an EMBL/GenBank/DDBJ whole genome shotgun (WGS) entry which is preliminary data.</text>
</comment>
<dbReference type="STRING" id="443610.VE25_04025"/>
<accession>A0A0F5FW46</accession>
<organism evidence="2 3">
    <name type="scientific">Devosia geojensis</name>
    <dbReference type="NCBI Taxonomy" id="443610"/>
    <lineage>
        <taxon>Bacteria</taxon>
        <taxon>Pseudomonadati</taxon>
        <taxon>Pseudomonadota</taxon>
        <taxon>Alphaproteobacteria</taxon>
        <taxon>Hyphomicrobiales</taxon>
        <taxon>Devosiaceae</taxon>
        <taxon>Devosia</taxon>
    </lineage>
</organism>